<dbReference type="SMART" id="SM00580">
    <property type="entry name" value="PUG"/>
    <property type="match status" value="1"/>
</dbReference>
<dbReference type="PROSITE" id="PS51392">
    <property type="entry name" value="KEN"/>
    <property type="match status" value="1"/>
</dbReference>
<comment type="caution">
    <text evidence="6">The sequence shown here is derived from an EMBL/GenBank/DDBJ whole genome shotgun (WGS) entry which is preliminary data.</text>
</comment>
<dbReference type="GO" id="GO:1990604">
    <property type="term" value="C:IRE1-TRAF2-ASK1 complex"/>
    <property type="evidence" value="ECO:0007669"/>
    <property type="project" value="TreeGrafter"/>
</dbReference>
<dbReference type="GO" id="GO:0006397">
    <property type="term" value="P:mRNA processing"/>
    <property type="evidence" value="ECO:0007669"/>
    <property type="project" value="InterPro"/>
</dbReference>
<keyword evidence="6" id="KW-0808">Transferase</keyword>
<dbReference type="SUPFAM" id="SSF56112">
    <property type="entry name" value="Protein kinase-like (PK-like)"/>
    <property type="match status" value="1"/>
</dbReference>
<dbReference type="GO" id="GO:0005524">
    <property type="term" value="F:ATP binding"/>
    <property type="evidence" value="ECO:0007669"/>
    <property type="project" value="UniProtKB-KW"/>
</dbReference>
<dbReference type="InterPro" id="IPR008271">
    <property type="entry name" value="Ser/Thr_kinase_AS"/>
</dbReference>
<dbReference type="GO" id="GO:0004521">
    <property type="term" value="F:RNA endonuclease activity"/>
    <property type="evidence" value="ECO:0007669"/>
    <property type="project" value="InterPro"/>
</dbReference>
<dbReference type="STRING" id="63057.A0A2P5EL72"/>
<gene>
    <name evidence="6" type="ORF">TorRG33x02_178740</name>
</gene>
<dbReference type="InterPro" id="IPR010513">
    <property type="entry name" value="KEN_dom"/>
</dbReference>
<dbReference type="InParanoid" id="A0A2P5EL72"/>
<dbReference type="PANTHER" id="PTHR13954:SF6">
    <property type="entry name" value="NON-SPECIFIC SERINE_THREONINE PROTEIN KINASE"/>
    <property type="match status" value="1"/>
</dbReference>
<dbReference type="InterPro" id="IPR038357">
    <property type="entry name" value="KEN_sf"/>
</dbReference>
<accession>A0A2P5EL72</accession>
<dbReference type="InterPro" id="IPR045133">
    <property type="entry name" value="IRE1/2-like"/>
</dbReference>
<dbReference type="Pfam" id="PF00069">
    <property type="entry name" value="Pkinase"/>
    <property type="match status" value="1"/>
</dbReference>
<dbReference type="EMBL" id="JXTC01000134">
    <property type="protein sequence ID" value="PON86308.1"/>
    <property type="molecule type" value="Genomic_DNA"/>
</dbReference>
<name>A0A2P5EL72_TREOI</name>
<evidence type="ECO:0000256" key="3">
    <source>
        <dbReference type="ARBA" id="ARBA00022840"/>
    </source>
</evidence>
<reference evidence="7" key="1">
    <citation type="submission" date="2016-06" db="EMBL/GenBank/DDBJ databases">
        <title>Parallel loss of symbiosis genes in relatives of nitrogen-fixing non-legume Parasponia.</title>
        <authorList>
            <person name="Van Velzen R."/>
            <person name="Holmer R."/>
            <person name="Bu F."/>
            <person name="Rutten L."/>
            <person name="Van Zeijl A."/>
            <person name="Liu W."/>
            <person name="Santuari L."/>
            <person name="Cao Q."/>
            <person name="Sharma T."/>
            <person name="Shen D."/>
            <person name="Roswanjaya Y."/>
            <person name="Wardhani T."/>
            <person name="Kalhor M.S."/>
            <person name="Jansen J."/>
            <person name="Van den Hoogen J."/>
            <person name="Gungor B."/>
            <person name="Hartog M."/>
            <person name="Hontelez J."/>
            <person name="Verver J."/>
            <person name="Yang W.-C."/>
            <person name="Schijlen E."/>
            <person name="Repin R."/>
            <person name="Schilthuizen M."/>
            <person name="Schranz E."/>
            <person name="Heidstra R."/>
            <person name="Miyata K."/>
            <person name="Fedorova E."/>
            <person name="Kohlen W."/>
            <person name="Bisseling T."/>
            <person name="Smit S."/>
            <person name="Geurts R."/>
        </authorList>
    </citation>
    <scope>NUCLEOTIDE SEQUENCE [LARGE SCALE GENOMIC DNA]</scope>
    <source>
        <strain evidence="7">cv. RG33-2</strain>
    </source>
</reference>
<dbReference type="PROSITE" id="PS00108">
    <property type="entry name" value="PROTEIN_KINASE_ST"/>
    <property type="match status" value="1"/>
</dbReference>
<keyword evidence="1" id="KW-0732">Signal</keyword>
<dbReference type="InterPro" id="IPR000719">
    <property type="entry name" value="Prot_kinase_dom"/>
</dbReference>
<dbReference type="SMART" id="SM00220">
    <property type="entry name" value="S_TKc"/>
    <property type="match status" value="1"/>
</dbReference>
<dbReference type="AlphaFoldDB" id="A0A2P5EL72"/>
<dbReference type="Pfam" id="PF06479">
    <property type="entry name" value="Ribonuc_2-5A"/>
    <property type="match status" value="1"/>
</dbReference>
<keyword evidence="6" id="KW-0418">Kinase</keyword>
<dbReference type="Proteomes" id="UP000237000">
    <property type="component" value="Unassembled WGS sequence"/>
</dbReference>
<dbReference type="InterPro" id="IPR011009">
    <property type="entry name" value="Kinase-like_dom_sf"/>
</dbReference>
<evidence type="ECO:0000256" key="2">
    <source>
        <dbReference type="ARBA" id="ARBA00022741"/>
    </source>
</evidence>
<keyword evidence="7" id="KW-1185">Reference proteome</keyword>
<organism evidence="6 7">
    <name type="scientific">Trema orientale</name>
    <name type="common">Charcoal tree</name>
    <name type="synonym">Celtis orientalis</name>
    <dbReference type="NCBI Taxonomy" id="63057"/>
    <lineage>
        <taxon>Eukaryota</taxon>
        <taxon>Viridiplantae</taxon>
        <taxon>Streptophyta</taxon>
        <taxon>Embryophyta</taxon>
        <taxon>Tracheophyta</taxon>
        <taxon>Spermatophyta</taxon>
        <taxon>Magnoliopsida</taxon>
        <taxon>eudicotyledons</taxon>
        <taxon>Gunneridae</taxon>
        <taxon>Pentapetalae</taxon>
        <taxon>rosids</taxon>
        <taxon>fabids</taxon>
        <taxon>Rosales</taxon>
        <taxon>Cannabaceae</taxon>
        <taxon>Trema</taxon>
    </lineage>
</organism>
<feature type="domain" description="Protein kinase" evidence="4">
    <location>
        <begin position="1"/>
        <end position="228"/>
    </location>
</feature>
<dbReference type="PROSITE" id="PS50011">
    <property type="entry name" value="PROTEIN_KINASE_DOM"/>
    <property type="match status" value="1"/>
</dbReference>
<evidence type="ECO:0000313" key="7">
    <source>
        <dbReference type="Proteomes" id="UP000237000"/>
    </source>
</evidence>
<dbReference type="GO" id="GO:0004674">
    <property type="term" value="F:protein serine/threonine kinase activity"/>
    <property type="evidence" value="ECO:0007669"/>
    <property type="project" value="UniProtKB-KW"/>
</dbReference>
<evidence type="ECO:0000313" key="6">
    <source>
        <dbReference type="EMBL" id="PON86308.1"/>
    </source>
</evidence>
<protein>
    <submittedName>
        <fullName evidence="6">Serine/threonine protein kinase</fullName>
    </submittedName>
</protein>
<proteinExistence type="predicted"/>
<evidence type="ECO:0000259" key="5">
    <source>
        <dbReference type="PROSITE" id="PS51392"/>
    </source>
</evidence>
<keyword evidence="2" id="KW-0547">Nucleotide-binding</keyword>
<dbReference type="Gene3D" id="1.10.510.10">
    <property type="entry name" value="Transferase(Phosphotransferase) domain 1"/>
    <property type="match status" value="1"/>
</dbReference>
<dbReference type="PANTHER" id="PTHR13954">
    <property type="entry name" value="IRE1-RELATED"/>
    <property type="match status" value="1"/>
</dbReference>
<feature type="domain" description="KEN" evidence="5">
    <location>
        <begin position="231"/>
        <end position="374"/>
    </location>
</feature>
<keyword evidence="6" id="KW-0723">Serine/threonine-protein kinase</keyword>
<dbReference type="OrthoDB" id="63989at2759"/>
<keyword evidence="3" id="KW-0067">ATP-binding</keyword>
<evidence type="ECO:0000256" key="1">
    <source>
        <dbReference type="ARBA" id="ARBA00022729"/>
    </source>
</evidence>
<dbReference type="GO" id="GO:0036498">
    <property type="term" value="P:IRE1-mediated unfolded protein response"/>
    <property type="evidence" value="ECO:0007669"/>
    <property type="project" value="TreeGrafter"/>
</dbReference>
<sequence>MKKIRNIFEHCWNCGNCKENINDPYLPPVIKWYDGDLDLVQGCNLEDVVKACSDSQSVPVKGNKDRLVILKKVLGDIELTKHGRPTSVSVKFMKDIVSQLAELHASGISHGDLKPQNIFVIKGVRRLCAKLSDMSTSKRLREMLTSSLTQIGYGHQRSAGDMLMLGCVLFFYITGGKHPIFGGDQNKEVQNLSLLKDFPEALHLISLLLSPSPELRPKAIEVLHFPLLWKSMKRLSFLCDTYDLIGNYPLLLNELEAVTLKDIGANCEGKPVFRWDRTMHEGVMNHMLIDNITGVQKYYYKYYNIPDLLRFMRNLKTHYIQFPKNVKELMIGVSQRKDLDAYFTSRFPELLMEVYKLVRKHCEKEEDFKRYFKSTSV</sequence>
<dbReference type="Gene3D" id="1.20.1440.180">
    <property type="entry name" value="KEN domain"/>
    <property type="match status" value="1"/>
</dbReference>
<evidence type="ECO:0000259" key="4">
    <source>
        <dbReference type="PROSITE" id="PS50011"/>
    </source>
</evidence>
<dbReference type="GO" id="GO:0051082">
    <property type="term" value="F:unfolded protein binding"/>
    <property type="evidence" value="ECO:0007669"/>
    <property type="project" value="TreeGrafter"/>
</dbReference>